<sequence length="223" mass="25641">MGLTNQNILLASLLGSKIAKKLPRFEAVQNEMSKHVLPPIPFLPLQKEVKIDPVENYDWDADYKVMPTQIPENQQFFPVKLKKITGNQWYLLPYEPMITISGKNNIVKRDVAKKKNLIGSIKERWSQNDYEITITGALYGAIETGSIEECYPKEQFKKLHEFVTDPQGIAIDCYPLKLLGIQHIVVEEFTFPFTKGENVQAYEIKAFSDDSYELLIKRESKDV</sequence>
<dbReference type="InterPro" id="IPR046109">
    <property type="entry name" value="DUF6046"/>
</dbReference>
<evidence type="ECO:0000259" key="1">
    <source>
        <dbReference type="Pfam" id="PF19512"/>
    </source>
</evidence>
<dbReference type="EMBL" id="FCOR01000016">
    <property type="protein sequence ID" value="CVK17124.1"/>
    <property type="molecule type" value="Genomic_DNA"/>
</dbReference>
<dbReference type="Proteomes" id="UP000182761">
    <property type="component" value="Unassembled WGS sequence"/>
</dbReference>
<evidence type="ECO:0000313" key="3">
    <source>
        <dbReference type="Proteomes" id="UP000182761"/>
    </source>
</evidence>
<gene>
    <name evidence="2" type="ORF">Ga0061079_11626</name>
</gene>
<reference evidence="2 3" key="1">
    <citation type="submission" date="2016-01" db="EMBL/GenBank/DDBJ databases">
        <authorList>
            <person name="McClelland M."/>
            <person name="Jain A."/>
            <person name="Saraogi P."/>
            <person name="Mendelson R."/>
            <person name="Westerman R."/>
            <person name="SanMiguel P."/>
            <person name="Csonka L."/>
        </authorList>
    </citation>
    <scope>NUCLEOTIDE SEQUENCE [LARGE SCALE GENOMIC DNA]</scope>
    <source>
        <strain evidence="2 3">R-53146</strain>
    </source>
</reference>
<dbReference type="AlphaFoldDB" id="A0A0X3AS13"/>
<dbReference type="OrthoDB" id="1069014at2"/>
<proteinExistence type="predicted"/>
<organism evidence="2 3">
    <name type="scientific">Apibacter mensalis</name>
    <dbReference type="NCBI Taxonomy" id="1586267"/>
    <lineage>
        <taxon>Bacteria</taxon>
        <taxon>Pseudomonadati</taxon>
        <taxon>Bacteroidota</taxon>
        <taxon>Flavobacteriia</taxon>
        <taxon>Flavobacteriales</taxon>
        <taxon>Weeksellaceae</taxon>
        <taxon>Apibacter</taxon>
    </lineage>
</organism>
<dbReference type="RefSeq" id="WP_055426295.1">
    <property type="nucleotide sequence ID" value="NZ_FCOR01000016.1"/>
</dbReference>
<keyword evidence="3" id="KW-1185">Reference proteome</keyword>
<accession>A0A0X3AS13</accession>
<feature type="domain" description="DUF6046" evidence="1">
    <location>
        <begin position="92"/>
        <end position="218"/>
    </location>
</feature>
<name>A0A0X3AS13_9FLAO</name>
<protein>
    <recommendedName>
        <fullName evidence="1">DUF6046 domain-containing protein</fullName>
    </recommendedName>
</protein>
<dbReference type="Pfam" id="PF19512">
    <property type="entry name" value="DUF6046"/>
    <property type="match status" value="1"/>
</dbReference>
<dbReference type="STRING" id="1586267.GCA_001418685_01992"/>
<evidence type="ECO:0000313" key="2">
    <source>
        <dbReference type="EMBL" id="CVK17124.1"/>
    </source>
</evidence>